<dbReference type="EMBL" id="UGSC01000001">
    <property type="protein sequence ID" value="SUA69373.1"/>
    <property type="molecule type" value="Genomic_DNA"/>
</dbReference>
<evidence type="ECO:0000313" key="1">
    <source>
        <dbReference type="EMBL" id="SUA69373.1"/>
    </source>
</evidence>
<accession>A0A378XY29</accession>
<protein>
    <submittedName>
        <fullName evidence="1">Uncharacterized protein</fullName>
    </submittedName>
</protein>
<name>A0A378XY29_PAEPO</name>
<organism evidence="1 2">
    <name type="scientific">Paenibacillus polymyxa</name>
    <name type="common">Bacillus polymyxa</name>
    <dbReference type="NCBI Taxonomy" id="1406"/>
    <lineage>
        <taxon>Bacteria</taxon>
        <taxon>Bacillati</taxon>
        <taxon>Bacillota</taxon>
        <taxon>Bacilli</taxon>
        <taxon>Bacillales</taxon>
        <taxon>Paenibacillaceae</taxon>
        <taxon>Paenibacillus</taxon>
    </lineage>
</organism>
<dbReference type="GeneID" id="93345636"/>
<evidence type="ECO:0000313" key="2">
    <source>
        <dbReference type="Proteomes" id="UP000254400"/>
    </source>
</evidence>
<dbReference type="Proteomes" id="UP000254400">
    <property type="component" value="Unassembled WGS sequence"/>
</dbReference>
<proteinExistence type="predicted"/>
<gene>
    <name evidence="1" type="ORF">NCTC10343_02231</name>
</gene>
<reference evidence="1 2" key="1">
    <citation type="submission" date="2018-06" db="EMBL/GenBank/DDBJ databases">
        <authorList>
            <consortium name="Pathogen Informatics"/>
            <person name="Doyle S."/>
        </authorList>
    </citation>
    <scope>NUCLEOTIDE SEQUENCE [LARGE SCALE GENOMIC DNA]</scope>
    <source>
        <strain evidence="1 2">NCTC10343</strain>
    </source>
</reference>
<sequence length="49" mass="5972">MSIDRFILKKLDNCREEHTRANLLELFRIRIEKAQKKERGGKKGYRRIL</sequence>
<dbReference type="RefSeq" id="WP_016821028.1">
    <property type="nucleotide sequence ID" value="NZ_CP009909.1"/>
</dbReference>
<dbReference type="AlphaFoldDB" id="A0A378XY29"/>